<reference evidence="1 2" key="1">
    <citation type="submission" date="2015-09" db="EMBL/GenBank/DDBJ databases">
        <title>Identification and resolution of microdiversity through metagenomic sequencing of parallel consortia.</title>
        <authorList>
            <person name="Nelson W.C."/>
            <person name="Romine M.F."/>
            <person name="Lindemann S.R."/>
        </authorList>
    </citation>
    <scope>NUCLEOTIDE SEQUENCE [LARGE SCALE GENOMIC DNA]</scope>
    <source>
        <strain evidence="1">HL-55</strain>
    </source>
</reference>
<organism evidence="1 2">
    <name type="scientific">Marinobacter excellens HL-55</name>
    <dbReference type="NCBI Taxonomy" id="1305731"/>
    <lineage>
        <taxon>Bacteria</taxon>
        <taxon>Pseudomonadati</taxon>
        <taxon>Pseudomonadota</taxon>
        <taxon>Gammaproteobacteria</taxon>
        <taxon>Pseudomonadales</taxon>
        <taxon>Marinobacteraceae</taxon>
        <taxon>Marinobacter</taxon>
    </lineage>
</organism>
<protein>
    <submittedName>
        <fullName evidence="1">Uncharacterized protein</fullName>
    </submittedName>
</protein>
<evidence type="ECO:0000313" key="2">
    <source>
        <dbReference type="Proteomes" id="UP000050416"/>
    </source>
</evidence>
<accession>A0A0N8KKB2</accession>
<comment type="caution">
    <text evidence="1">The sequence shown here is derived from an EMBL/GenBank/DDBJ whole genome shotgun (WGS) entry which is preliminary data.</text>
</comment>
<dbReference type="STRING" id="1305731.GCA_000934705_00745"/>
<evidence type="ECO:0000313" key="1">
    <source>
        <dbReference type="EMBL" id="KPQ27650.1"/>
    </source>
</evidence>
<gene>
    <name evidence="1" type="ORF">HLUCCX14_14165</name>
</gene>
<proteinExistence type="predicted"/>
<dbReference type="PATRIC" id="fig|1305731.5.peg.1309"/>
<name>A0A0N8KKB2_9GAMM</name>
<dbReference type="EMBL" id="LJZQ01000025">
    <property type="protein sequence ID" value="KPQ27650.1"/>
    <property type="molecule type" value="Genomic_DNA"/>
</dbReference>
<dbReference type="Proteomes" id="UP000050416">
    <property type="component" value="Unassembled WGS sequence"/>
</dbReference>
<sequence>MPISVTFDSNTWEIVVDEEKRNESDQIYQRIYELIRTGEISPFFFEGLATMETVRKRDRKSHMAEYKAGFEMSVDGKIYTKSTGSGAPEISDYLKKMIPKALELGFRFTHLPRIGAPMLKIPDKYWAPDEKYCMGERQTRSFECAGFIESLGSGKAALLNELEAGHGGVVQRTLFDQAVTKKKYAKLFAEWVDGDALAVSYGYGIDYFCTNDTGSGAGSFSIFYPKNLAQLEAKYPVSVVSPAELVGTVQAGCS</sequence>
<dbReference type="AlphaFoldDB" id="A0A0N8KKB2"/>
<dbReference type="OrthoDB" id="1550836at2"/>